<reference evidence="6 7" key="1">
    <citation type="submission" date="2014-08" db="EMBL/GenBank/DDBJ databases">
        <title>Clostridium innocuum, an unnegligible vancomycin-resistant pathogen causing extra-intestinal infections.</title>
        <authorList>
            <person name="Feng Y."/>
            <person name="Chiu C.-H."/>
        </authorList>
    </citation>
    <scope>NUCLEOTIDE SEQUENCE [LARGE SCALE GENOMIC DNA]</scope>
    <source>
        <strain evidence="6 7">AN88</strain>
    </source>
</reference>
<dbReference type="InterPro" id="IPR015421">
    <property type="entry name" value="PyrdxlP-dep_Trfase_major"/>
</dbReference>
<organism evidence="6 7">
    <name type="scientific">Clostridium innocuum</name>
    <dbReference type="NCBI Taxonomy" id="1522"/>
    <lineage>
        <taxon>Bacteria</taxon>
        <taxon>Bacillati</taxon>
        <taxon>Bacillota</taxon>
        <taxon>Clostridia</taxon>
        <taxon>Eubacteriales</taxon>
        <taxon>Clostridiaceae</taxon>
        <taxon>Clostridium</taxon>
    </lineage>
</organism>
<comment type="caution">
    <text evidence="6">The sequence shown here is derived from an EMBL/GenBank/DDBJ whole genome shotgun (WGS) entry which is preliminary data.</text>
</comment>
<dbReference type="Pfam" id="PF00266">
    <property type="entry name" value="Aminotran_5"/>
    <property type="match status" value="1"/>
</dbReference>
<evidence type="ECO:0000313" key="6">
    <source>
        <dbReference type="EMBL" id="KGJ51436.1"/>
    </source>
</evidence>
<dbReference type="PANTHER" id="PTHR43586">
    <property type="entry name" value="CYSTEINE DESULFURASE"/>
    <property type="match status" value="1"/>
</dbReference>
<dbReference type="InterPro" id="IPR015424">
    <property type="entry name" value="PyrdxlP-dep_Trfase"/>
</dbReference>
<dbReference type="Gene3D" id="3.40.640.10">
    <property type="entry name" value="Type I PLP-dependent aspartate aminotransferase-like (Major domain)"/>
    <property type="match status" value="1"/>
</dbReference>
<evidence type="ECO:0000259" key="5">
    <source>
        <dbReference type="Pfam" id="PF00266"/>
    </source>
</evidence>
<evidence type="ECO:0000256" key="3">
    <source>
        <dbReference type="RuleBase" id="RU004075"/>
    </source>
</evidence>
<feature type="domain" description="Aminotransferase class V" evidence="5">
    <location>
        <begin position="3"/>
        <end position="369"/>
    </location>
</feature>
<dbReference type="NCBIfam" id="TIGR01977">
    <property type="entry name" value="am_tr_V_EF2568"/>
    <property type="match status" value="1"/>
</dbReference>
<dbReference type="InterPro" id="IPR020578">
    <property type="entry name" value="Aminotrans_V_PyrdxlP_BS"/>
</dbReference>
<protein>
    <submittedName>
        <fullName evidence="6">Cysteine desulfurase</fullName>
    </submittedName>
</protein>
<dbReference type="InterPro" id="IPR010969">
    <property type="entry name" value="Cys_dSase-rel_unknwn_funct"/>
</dbReference>
<comment type="similarity">
    <text evidence="3">Belongs to the class-V pyridoxal-phosphate-dependent aminotransferase family.</text>
</comment>
<dbReference type="EMBL" id="JQIF01000113">
    <property type="protein sequence ID" value="KGJ51436.1"/>
    <property type="molecule type" value="Genomic_DNA"/>
</dbReference>
<evidence type="ECO:0000256" key="4">
    <source>
        <dbReference type="RuleBase" id="RU004504"/>
    </source>
</evidence>
<dbReference type="AlphaFoldDB" id="A0A099I1L5"/>
<dbReference type="InterPro" id="IPR015422">
    <property type="entry name" value="PyrdxlP-dep_Trfase_small"/>
</dbReference>
<accession>A0A099I1L5</accession>
<dbReference type="RefSeq" id="WP_044907968.1">
    <property type="nucleotide sequence ID" value="NZ_JQIF01000113.1"/>
</dbReference>
<dbReference type="PANTHER" id="PTHR43586:SF4">
    <property type="entry name" value="ISOPENICILLIN N EPIMERASE"/>
    <property type="match status" value="1"/>
</dbReference>
<evidence type="ECO:0000256" key="1">
    <source>
        <dbReference type="ARBA" id="ARBA00001933"/>
    </source>
</evidence>
<proteinExistence type="inferred from homology"/>
<dbReference type="Proteomes" id="UP000030008">
    <property type="component" value="Unassembled WGS sequence"/>
</dbReference>
<keyword evidence="2" id="KW-0663">Pyridoxal phosphate</keyword>
<gene>
    <name evidence="6" type="ORF">CIAN88_20980</name>
</gene>
<dbReference type="PROSITE" id="PS00595">
    <property type="entry name" value="AA_TRANSFER_CLASS_5"/>
    <property type="match status" value="1"/>
</dbReference>
<dbReference type="GO" id="GO:0003824">
    <property type="term" value="F:catalytic activity"/>
    <property type="evidence" value="ECO:0007669"/>
    <property type="project" value="UniProtKB-ARBA"/>
</dbReference>
<name>A0A099I1L5_CLOIN</name>
<evidence type="ECO:0000256" key="2">
    <source>
        <dbReference type="ARBA" id="ARBA00022898"/>
    </source>
</evidence>
<dbReference type="SUPFAM" id="SSF53383">
    <property type="entry name" value="PLP-dependent transferases"/>
    <property type="match status" value="1"/>
</dbReference>
<sequence length="381" mass="42750">MAYFNNAATTYPKPDEVYSFMDSFYRNNGVSAGRSTNKSSFSAEQIIFETRSLIQEILNCPNKQVIFEPTATIALNIIIQGVIKSGANNIYISPFEHNSVTRVLHEFEKQGKINVHQLYVDADFRFDLERIKYQFDDIKPDFVIISHASNVIGLIAPVDEIFNLAKRYDAVTLLDMAQTAGLIEFNVGSEIVDFAVFAGHKTLYGPTGISGFVMKPNFNLLPVLYGGTGYDSKNLEMPVNLPERFEIGTTNIIGVAGLNAALKWIKKQTISKISDIESKNRKRLISLLEKYWFIKILGVNDKLEYVGVVSCLIDGISSDSAGNIFEKKDVVVRTGLHCAPLAHKFLNTFPAGTIRFSVSYFTSDRDFEELKQVLDYIEENL</sequence>
<evidence type="ECO:0000313" key="7">
    <source>
        <dbReference type="Proteomes" id="UP000030008"/>
    </source>
</evidence>
<dbReference type="InterPro" id="IPR000192">
    <property type="entry name" value="Aminotrans_V_dom"/>
</dbReference>
<dbReference type="Gene3D" id="3.90.1150.10">
    <property type="entry name" value="Aspartate Aminotransferase, domain 1"/>
    <property type="match status" value="1"/>
</dbReference>
<comment type="cofactor">
    <cofactor evidence="1 4">
        <name>pyridoxal 5'-phosphate</name>
        <dbReference type="ChEBI" id="CHEBI:597326"/>
    </cofactor>
</comment>